<proteinExistence type="predicted"/>
<name>A0A2J8PHJ0_PANTR</name>
<feature type="region of interest" description="Disordered" evidence="1">
    <location>
        <begin position="1"/>
        <end position="48"/>
    </location>
</feature>
<accession>A0A2J8PHJ0</accession>
<evidence type="ECO:0000256" key="1">
    <source>
        <dbReference type="SAM" id="MobiDB-lite"/>
    </source>
</evidence>
<organism evidence="2 3">
    <name type="scientific">Pan troglodytes</name>
    <name type="common">Chimpanzee</name>
    <dbReference type="NCBI Taxonomy" id="9598"/>
    <lineage>
        <taxon>Eukaryota</taxon>
        <taxon>Metazoa</taxon>
        <taxon>Chordata</taxon>
        <taxon>Craniata</taxon>
        <taxon>Vertebrata</taxon>
        <taxon>Euteleostomi</taxon>
        <taxon>Mammalia</taxon>
        <taxon>Eutheria</taxon>
        <taxon>Euarchontoglires</taxon>
        <taxon>Primates</taxon>
        <taxon>Haplorrhini</taxon>
        <taxon>Catarrhini</taxon>
        <taxon>Hominidae</taxon>
        <taxon>Pan</taxon>
    </lineage>
</organism>
<dbReference type="PANTHER" id="PTHR19932">
    <property type="entry name" value="WD REPEAT AND HMG-BOX DNA BINDING PROTEIN"/>
    <property type="match status" value="1"/>
</dbReference>
<protein>
    <submittedName>
        <fullName evidence="2">WDHD1 isoform 3</fullName>
    </submittedName>
</protein>
<dbReference type="AlphaFoldDB" id="A0A2J8PHJ0"/>
<gene>
    <name evidence="2" type="ORF">CK820_G0002484</name>
</gene>
<dbReference type="Proteomes" id="UP000236370">
    <property type="component" value="Unassembled WGS sequence"/>
</dbReference>
<reference evidence="2 3" key="1">
    <citation type="submission" date="2017-12" db="EMBL/GenBank/DDBJ databases">
        <title>High-resolution comparative analysis of great ape genomes.</title>
        <authorList>
            <person name="Pollen A."/>
            <person name="Hastie A."/>
            <person name="Hormozdiari F."/>
            <person name="Dougherty M."/>
            <person name="Liu R."/>
            <person name="Chaisson M."/>
            <person name="Hoppe E."/>
            <person name="Hill C."/>
            <person name="Pang A."/>
            <person name="Hillier L."/>
            <person name="Baker C."/>
            <person name="Armstrong J."/>
            <person name="Shendure J."/>
            <person name="Paten B."/>
            <person name="Wilson R."/>
            <person name="Chao H."/>
            <person name="Schneider V."/>
            <person name="Ventura M."/>
            <person name="Kronenberg Z."/>
            <person name="Murali S."/>
            <person name="Gordon D."/>
            <person name="Cantsilieris S."/>
            <person name="Munson K."/>
            <person name="Nelson B."/>
            <person name="Raja A."/>
            <person name="Underwood J."/>
            <person name="Diekhans M."/>
            <person name="Fiddes I."/>
            <person name="Haussler D."/>
            <person name="Eichler E."/>
        </authorList>
    </citation>
    <scope>NUCLEOTIDE SEQUENCE [LARGE SCALE GENOMIC DNA]</scope>
    <source>
        <strain evidence="2">Yerkes chimp pedigree #C0471</strain>
    </source>
</reference>
<sequence length="63" mass="6988">GSSLLKEEEEDGQEGSIHNLPLVTSQRPFYDGPMPTPRQKPFQSGSTPLHLTHRFMQASLPAL</sequence>
<dbReference type="EMBL" id="NBAG03000214">
    <property type="protein sequence ID" value="PNI83492.1"/>
    <property type="molecule type" value="Genomic_DNA"/>
</dbReference>
<evidence type="ECO:0000313" key="2">
    <source>
        <dbReference type="EMBL" id="PNI83492.1"/>
    </source>
</evidence>
<comment type="caution">
    <text evidence="2">The sequence shown here is derived from an EMBL/GenBank/DDBJ whole genome shotgun (WGS) entry which is preliminary data.</text>
</comment>
<dbReference type="PANTHER" id="PTHR19932:SF10">
    <property type="entry name" value="WD REPEAT AND HMG-BOX DNA-BINDING PROTEIN 1"/>
    <property type="match status" value="1"/>
</dbReference>
<evidence type="ECO:0000313" key="3">
    <source>
        <dbReference type="Proteomes" id="UP000236370"/>
    </source>
</evidence>
<feature type="non-terminal residue" evidence="2">
    <location>
        <position position="1"/>
    </location>
</feature>